<dbReference type="InterPro" id="IPR002559">
    <property type="entry name" value="Transposase_11"/>
</dbReference>
<evidence type="ECO:0008006" key="4">
    <source>
        <dbReference type="Google" id="ProtNLM"/>
    </source>
</evidence>
<evidence type="ECO:0000259" key="1">
    <source>
        <dbReference type="Pfam" id="PF01609"/>
    </source>
</evidence>
<proteinExistence type="predicted"/>
<accession>A0A0F9F0S3</accession>
<dbReference type="Pfam" id="PF01609">
    <property type="entry name" value="DDE_Tnp_1"/>
    <property type="match status" value="1"/>
</dbReference>
<feature type="domain" description="Transposase IS4-like" evidence="1">
    <location>
        <begin position="163"/>
        <end position="306"/>
    </location>
</feature>
<evidence type="ECO:0000313" key="3">
    <source>
        <dbReference type="EMBL" id="KKL50835.1"/>
    </source>
</evidence>
<dbReference type="Pfam" id="PF05598">
    <property type="entry name" value="DUF772"/>
    <property type="match status" value="1"/>
</dbReference>
<sequence length="320" mass="37340">MQQVEMVSLEDLIPENHNYRKFVKLWSFDYVEKQLKKLEKDNPFKGYGLLRLFKCLLLQFMENISDRELERFIQENNSAKWFCHFNLSEKTPDHTVFCKMRTRIGTKLLSKIFSQLRDQLKKQGLMSEVFTFVDATHLIAKANLWEERDRAIADKYEKLNNENISKFSTDKQAKIGCKGKNKYWYGYKQHTSVDMQTGLINKVAVTPANVTDSSGFKHACPSQGACYLDKGYCVNPAPRIAKGKGIHLAAIKKNNMKGKNRDQDRWYSGVRSPYERVFSQRERRVRYRGIAKNQFAAFMQAICFNLKRIIVLNPPNICFS</sequence>
<protein>
    <recommendedName>
        <fullName evidence="4">Transposase InsH N-terminal domain-containing protein</fullName>
    </recommendedName>
</protein>
<name>A0A0F9F0S3_9ZZZZ</name>
<dbReference type="GO" id="GO:0003677">
    <property type="term" value="F:DNA binding"/>
    <property type="evidence" value="ECO:0007669"/>
    <property type="project" value="InterPro"/>
</dbReference>
<dbReference type="GO" id="GO:0004803">
    <property type="term" value="F:transposase activity"/>
    <property type="evidence" value="ECO:0007669"/>
    <property type="project" value="InterPro"/>
</dbReference>
<feature type="domain" description="Transposase InsH N-terminal" evidence="2">
    <location>
        <begin position="8"/>
        <end position="103"/>
    </location>
</feature>
<dbReference type="InterPro" id="IPR008490">
    <property type="entry name" value="Transposase_InsH_N"/>
</dbReference>
<dbReference type="EMBL" id="LAZR01032455">
    <property type="protein sequence ID" value="KKL50835.1"/>
    <property type="molecule type" value="Genomic_DNA"/>
</dbReference>
<dbReference type="PANTHER" id="PTHR35604">
    <property type="entry name" value="TRANSPOSASE INSH FOR INSERTION SEQUENCE ELEMENT IS5A-RELATED"/>
    <property type="match status" value="1"/>
</dbReference>
<organism evidence="3">
    <name type="scientific">marine sediment metagenome</name>
    <dbReference type="NCBI Taxonomy" id="412755"/>
    <lineage>
        <taxon>unclassified sequences</taxon>
        <taxon>metagenomes</taxon>
        <taxon>ecological metagenomes</taxon>
    </lineage>
</organism>
<dbReference type="AlphaFoldDB" id="A0A0F9F0S3"/>
<comment type="caution">
    <text evidence="3">The sequence shown here is derived from an EMBL/GenBank/DDBJ whole genome shotgun (WGS) entry which is preliminary data.</text>
</comment>
<dbReference type="PANTHER" id="PTHR35604:SF2">
    <property type="entry name" value="TRANSPOSASE INSH FOR INSERTION SEQUENCE ELEMENT IS5A-RELATED"/>
    <property type="match status" value="1"/>
</dbReference>
<dbReference type="GO" id="GO:0006313">
    <property type="term" value="P:DNA transposition"/>
    <property type="evidence" value="ECO:0007669"/>
    <property type="project" value="InterPro"/>
</dbReference>
<reference evidence="3" key="1">
    <citation type="journal article" date="2015" name="Nature">
        <title>Complex archaea that bridge the gap between prokaryotes and eukaryotes.</title>
        <authorList>
            <person name="Spang A."/>
            <person name="Saw J.H."/>
            <person name="Jorgensen S.L."/>
            <person name="Zaremba-Niedzwiedzka K."/>
            <person name="Martijn J."/>
            <person name="Lind A.E."/>
            <person name="van Eijk R."/>
            <person name="Schleper C."/>
            <person name="Guy L."/>
            <person name="Ettema T.J."/>
        </authorList>
    </citation>
    <scope>NUCLEOTIDE SEQUENCE</scope>
</reference>
<evidence type="ECO:0000259" key="2">
    <source>
        <dbReference type="Pfam" id="PF05598"/>
    </source>
</evidence>
<gene>
    <name evidence="3" type="ORF">LCGC14_2301530</name>
</gene>